<accession>A0ABN8M6A2</accession>
<feature type="transmembrane region" description="Helical" evidence="1">
    <location>
        <begin position="1332"/>
        <end position="1358"/>
    </location>
</feature>
<feature type="transmembrane region" description="Helical" evidence="1">
    <location>
        <begin position="1218"/>
        <end position="1236"/>
    </location>
</feature>
<evidence type="ECO:0000313" key="2">
    <source>
        <dbReference type="EMBL" id="CAH3023277.1"/>
    </source>
</evidence>
<keyword evidence="1" id="KW-0472">Membrane</keyword>
<dbReference type="Proteomes" id="UP001159427">
    <property type="component" value="Unassembled WGS sequence"/>
</dbReference>
<keyword evidence="1" id="KW-0812">Transmembrane</keyword>
<name>A0ABN8M6A2_9CNID</name>
<comment type="caution">
    <text evidence="2">The sequence shown here is derived from an EMBL/GenBank/DDBJ whole genome shotgun (WGS) entry which is preliminary data.</text>
</comment>
<gene>
    <name evidence="2" type="ORF">PEVE_00018701</name>
</gene>
<reference evidence="2 3" key="1">
    <citation type="submission" date="2022-05" db="EMBL/GenBank/DDBJ databases">
        <authorList>
            <consortium name="Genoscope - CEA"/>
            <person name="William W."/>
        </authorList>
    </citation>
    <scope>NUCLEOTIDE SEQUENCE [LARGE SCALE GENOMIC DNA]</scope>
</reference>
<dbReference type="PANTHER" id="PTHR11319:SF35">
    <property type="entry name" value="OUTER MEMBRANE PROTEIN PMPC-RELATED"/>
    <property type="match status" value="1"/>
</dbReference>
<dbReference type="EMBL" id="CALNXI010000253">
    <property type="protein sequence ID" value="CAH3023277.1"/>
    <property type="molecule type" value="Genomic_DNA"/>
</dbReference>
<evidence type="ECO:0000256" key="1">
    <source>
        <dbReference type="SAM" id="Phobius"/>
    </source>
</evidence>
<keyword evidence="3" id="KW-1185">Reference proteome</keyword>
<organism evidence="2 3">
    <name type="scientific">Porites evermanni</name>
    <dbReference type="NCBI Taxonomy" id="104178"/>
    <lineage>
        <taxon>Eukaryota</taxon>
        <taxon>Metazoa</taxon>
        <taxon>Cnidaria</taxon>
        <taxon>Anthozoa</taxon>
        <taxon>Hexacorallia</taxon>
        <taxon>Scleractinia</taxon>
        <taxon>Fungiina</taxon>
        <taxon>Poritidae</taxon>
        <taxon>Porites</taxon>
    </lineage>
</organism>
<evidence type="ECO:0000313" key="3">
    <source>
        <dbReference type="Proteomes" id="UP001159427"/>
    </source>
</evidence>
<feature type="non-terminal residue" evidence="2">
    <location>
        <position position="1"/>
    </location>
</feature>
<feature type="transmembrane region" description="Helical" evidence="1">
    <location>
        <begin position="1378"/>
        <end position="1397"/>
    </location>
</feature>
<keyword evidence="1" id="KW-1133">Transmembrane helix</keyword>
<feature type="transmembrane region" description="Helical" evidence="1">
    <location>
        <begin position="1101"/>
        <end position="1123"/>
    </location>
</feature>
<dbReference type="SUPFAM" id="SSF51126">
    <property type="entry name" value="Pectin lyase-like"/>
    <property type="match status" value="2"/>
</dbReference>
<sequence length="1440" mass="162535">FLTIFFLDNCQSLGVGGTNFGKVFVSPFGRDANNCGAEVRPCQTIAQAVRQVTWGGVIYLNGSGSENLPFNCSLSGIHLNKSISITGFLSPKVNCIGGLYFQKAHNQPQIHVKLSEIIFWQTSLFFQDCQKITIVNCTFREATVAINVQLQNLTTFYLDISRDSLFHNNSLCIDLLFLENVMSRERQITVNINDVRFERNGFHVGPHRGIHRGGLRFTSKERSGTFLEQINVSCNNVKYVDSNGSFVDIYVANASTKEIYTNVELASNDRTPYSLYFSNAKQLHVQFIRLQCLFNPSTRCIRIQSNKAEVKIYDSSFYKIFQALWFDSKINASLKIFNSSFIYNIARFGGSLLATSRRGHMTINITNVIFRHCKARYGCVMAIGKPSMGKGQRYKEESIPDELYFTLKKVTVEQWYGKSSKCTAIHVLHKGGTVIIEDSRFNKKTHTSVDGAVDVMTAGGKSNITISNCSFVDKSITKRKGIALKIASWNGNAGTVAVLNSLFISSEKKQTAMFLNAKHHLKVINSTMMSFRYGFKVFSSNTKNSTFPIDIYVDKCTFMNNAHDMLLTLYNPTSVQVTIQNTLFTSNETILQNSYAIRLNIPPLNNVTCSNAVIELVNDTFESAAASNIVLFFKGEKSVNIRHCIFRNCTYAYPEVQKWSITENDENEFYETGSGAISILTLPDKPKRNGCLRSNTIRDIHPLWHYESHITFEDTVFEQNLGLIVGGIHISNGYTTFKRCVFQDNFALQQSGHIYSAYGTGQVDLQDCIFSRTVESIPGPNRSSYIKANFLYSESGGPVNLKNTSMISVVPAKDGYRMLDISSGGYFYMDENSTIQCSIGSKLLFEDATHIVYTEKSDGSCVINNTVLRYSCQSCSPGYYSLQKGTSRGLLLNSTVSCLKCPFGASCVKRNIAAKPNFWGSQTSNAQKPLQFIACPEHYCQRPLPDSRDFNRCYGRRNGTLCGRCAEGFTESLFSTECSKTAECNHYWFWVMTITYTLGLALYLLIKPPILSFLGHQILWYRRQENQVRSDSHEDSESGFLEITFYFYQVAELLMRTSMESRLKLIPFLDFVISAFNFQVTTVNDNIGCPFPGLTAVTKEVFLSGTVFLTMANVFVVYCVHVCTNFLRKKEKPRFTHYMAVVLEILLLGYESLAEMSLKLMHCVSIGSGKRLFIDGNVPCLQWWQYILLVYIAVFVVPFTLVIYWGSSKLYKSSIKSNEFLAACVLPLPFLIHWFFQDICKRRVTGYFTRNREANKDVLEVLHGPFRSPSDDNKGAIYWVSVLIGRRLVLLTCHTFIVDPMLRGVCITSACFIMTIHHIFMNPYRDPMANKAETLSLAVLTLIAAINLPGEALFSFGIDMNTDPPNKSYLEAVKWIEVGALAFIPAFVSLLVTFAFLSQLTRFGVFLSKYIRTAYQYRASEWIIEENSLLTDMGEPNTHI</sequence>
<proteinExistence type="predicted"/>
<protein>
    <submittedName>
        <fullName evidence="2">Uncharacterized protein</fullName>
    </submittedName>
</protein>
<feature type="transmembrane region" description="Helical" evidence="1">
    <location>
        <begin position="1183"/>
        <end position="1206"/>
    </location>
</feature>
<dbReference type="PANTHER" id="PTHR11319">
    <property type="entry name" value="G PROTEIN-COUPLED RECEPTOR-RELATED"/>
    <property type="match status" value="1"/>
</dbReference>
<feature type="transmembrane region" description="Helical" evidence="1">
    <location>
        <begin position="1301"/>
        <end position="1320"/>
    </location>
</feature>
<dbReference type="InterPro" id="IPR011050">
    <property type="entry name" value="Pectin_lyase_fold/virulence"/>
</dbReference>
<feature type="transmembrane region" description="Helical" evidence="1">
    <location>
        <begin position="1135"/>
        <end position="1153"/>
    </location>
</feature>